<keyword evidence="2" id="KW-1133">Transmembrane helix</keyword>
<proteinExistence type="predicted"/>
<comment type="caution">
    <text evidence="3">The sequence shown here is derived from an EMBL/GenBank/DDBJ whole genome shotgun (WGS) entry which is preliminary data.</text>
</comment>
<feature type="compositionally biased region" description="Low complexity" evidence="1">
    <location>
        <begin position="30"/>
        <end position="46"/>
    </location>
</feature>
<feature type="region of interest" description="Disordered" evidence="1">
    <location>
        <begin position="1"/>
        <end position="68"/>
    </location>
</feature>
<dbReference type="AlphaFoldDB" id="A0A938Y5E4"/>
<evidence type="ECO:0000256" key="2">
    <source>
        <dbReference type="SAM" id="Phobius"/>
    </source>
</evidence>
<protein>
    <submittedName>
        <fullName evidence="3">Uncharacterized protein</fullName>
    </submittedName>
</protein>
<accession>A0A938Y5E4</accession>
<keyword evidence="2" id="KW-0812">Transmembrane</keyword>
<dbReference type="RefSeq" id="WP_205289864.1">
    <property type="nucleotide sequence ID" value="NZ_CP074406.1"/>
</dbReference>
<dbReference type="SUPFAM" id="SSF81995">
    <property type="entry name" value="beta-sandwich domain of Sec23/24"/>
    <property type="match status" value="1"/>
</dbReference>
<name>A0A938Y5E4_9ACTN</name>
<evidence type="ECO:0000256" key="1">
    <source>
        <dbReference type="SAM" id="MobiDB-lite"/>
    </source>
</evidence>
<dbReference type="Proteomes" id="UP000663791">
    <property type="component" value="Unassembled WGS sequence"/>
</dbReference>
<feature type="transmembrane region" description="Helical" evidence="2">
    <location>
        <begin position="71"/>
        <end position="97"/>
    </location>
</feature>
<organism evidence="3 4">
    <name type="scientific">Nocardioides faecalis</name>
    <dbReference type="NCBI Taxonomy" id="2803858"/>
    <lineage>
        <taxon>Bacteria</taxon>
        <taxon>Bacillati</taxon>
        <taxon>Actinomycetota</taxon>
        <taxon>Actinomycetes</taxon>
        <taxon>Propionibacteriales</taxon>
        <taxon>Nocardioidaceae</taxon>
        <taxon>Nocardioides</taxon>
    </lineage>
</organism>
<evidence type="ECO:0000313" key="3">
    <source>
        <dbReference type="EMBL" id="MBM9458573.1"/>
    </source>
</evidence>
<sequence>MTTPEDPTQRAPHNPAQPPPSPYGAPGPSPYGASGQPAQQWPQAGPVYPPAGPAQSPYSPPPGSGKSGRTVTIVVGAVVLAILLVCGGTVTLVVLGIKNVSDAVDESISEFDTNRPGGRDNPIEVEIGEEFEIDGVSYAAGWRLEAPQNEYDGDSIAGLRGTNERDDESSESVSLSFTFIGADDVEIGEVRCRSDGTISHGNTEELDCDGNKRVGGAERVEVAASY</sequence>
<feature type="compositionally biased region" description="Pro residues" evidence="1">
    <location>
        <begin position="15"/>
        <end position="29"/>
    </location>
</feature>
<evidence type="ECO:0000313" key="4">
    <source>
        <dbReference type="Proteomes" id="UP000663791"/>
    </source>
</evidence>
<gene>
    <name evidence="3" type="ORF">JK386_01515</name>
</gene>
<keyword evidence="4" id="KW-1185">Reference proteome</keyword>
<reference evidence="3" key="1">
    <citation type="submission" date="2021-01" db="EMBL/GenBank/DDBJ databases">
        <title>Novel species in genus Nocardioides.</title>
        <authorList>
            <person name="Zhang G."/>
        </authorList>
    </citation>
    <scope>NUCLEOTIDE SEQUENCE</scope>
    <source>
        <strain evidence="3">Zg-536</strain>
    </source>
</reference>
<feature type="compositionally biased region" description="Pro residues" evidence="1">
    <location>
        <begin position="47"/>
        <end position="63"/>
    </location>
</feature>
<dbReference type="EMBL" id="JAERTX010000001">
    <property type="protein sequence ID" value="MBM9458573.1"/>
    <property type="molecule type" value="Genomic_DNA"/>
</dbReference>
<keyword evidence="2" id="KW-0472">Membrane</keyword>